<protein>
    <recommendedName>
        <fullName evidence="1">Transposase InsH N-terminal domain-containing protein</fullName>
    </recommendedName>
</protein>
<dbReference type="Pfam" id="PF05598">
    <property type="entry name" value="DUF772"/>
    <property type="match status" value="1"/>
</dbReference>
<dbReference type="OrthoDB" id="9789070at2"/>
<proteinExistence type="predicted"/>
<dbReference type="AlphaFoldDB" id="A0A366HXX2"/>
<dbReference type="InterPro" id="IPR008490">
    <property type="entry name" value="Transposase_InsH_N"/>
</dbReference>
<feature type="domain" description="Transposase InsH N-terminal" evidence="1">
    <location>
        <begin position="20"/>
        <end position="67"/>
    </location>
</feature>
<comment type="caution">
    <text evidence="2">The sequence shown here is derived from an EMBL/GenBank/DDBJ whole genome shotgun (WGS) entry which is preliminary data.</text>
</comment>
<evidence type="ECO:0000313" key="2">
    <source>
        <dbReference type="EMBL" id="RBP57474.1"/>
    </source>
</evidence>
<name>A0A366HXX2_9FIRM</name>
<dbReference type="Proteomes" id="UP000253490">
    <property type="component" value="Unassembled WGS sequence"/>
</dbReference>
<evidence type="ECO:0000259" key="1">
    <source>
        <dbReference type="Pfam" id="PF05598"/>
    </source>
</evidence>
<keyword evidence="3" id="KW-1185">Reference proteome</keyword>
<dbReference type="RefSeq" id="WP_113921866.1">
    <property type="nucleotide sequence ID" value="NZ_QNRX01000029.1"/>
</dbReference>
<dbReference type="EMBL" id="QNRX01000029">
    <property type="protein sequence ID" value="RBP57474.1"/>
    <property type="molecule type" value="Genomic_DNA"/>
</dbReference>
<organism evidence="2 3">
    <name type="scientific">Alkalibaculum bacchi</name>
    <dbReference type="NCBI Taxonomy" id="645887"/>
    <lineage>
        <taxon>Bacteria</taxon>
        <taxon>Bacillati</taxon>
        <taxon>Bacillota</taxon>
        <taxon>Clostridia</taxon>
        <taxon>Eubacteriales</taxon>
        <taxon>Eubacteriaceae</taxon>
        <taxon>Alkalibaculum</taxon>
    </lineage>
</organism>
<gene>
    <name evidence="2" type="ORF">DES36_12919</name>
</gene>
<sequence>MSRYIDTEFNRNQVGFIPESYDDKIADDNPVRVIDALIDSLDMEKLGFTYATPKKTGRKPYNPKDMCSGH</sequence>
<reference evidence="2 3" key="1">
    <citation type="submission" date="2018-06" db="EMBL/GenBank/DDBJ databases">
        <title>Genomic Encyclopedia of Type Strains, Phase IV (KMG-IV): sequencing the most valuable type-strain genomes for metagenomic binning, comparative biology and taxonomic classification.</title>
        <authorList>
            <person name="Goeker M."/>
        </authorList>
    </citation>
    <scope>NUCLEOTIDE SEQUENCE [LARGE SCALE GENOMIC DNA]</scope>
    <source>
        <strain evidence="2 3">DSM 22112</strain>
    </source>
</reference>
<accession>A0A366HXX2</accession>
<evidence type="ECO:0000313" key="3">
    <source>
        <dbReference type="Proteomes" id="UP000253490"/>
    </source>
</evidence>